<dbReference type="EMBL" id="JAMFLX010000006">
    <property type="protein sequence ID" value="MCL6269586.1"/>
    <property type="molecule type" value="Genomic_DNA"/>
</dbReference>
<keyword evidence="7 9" id="KW-0472">Membrane</keyword>
<dbReference type="InterPro" id="IPR004770">
    <property type="entry name" value="Na/H_antiport_NhaC"/>
</dbReference>
<evidence type="ECO:0000256" key="5">
    <source>
        <dbReference type="ARBA" id="ARBA00022692"/>
    </source>
</evidence>
<dbReference type="PANTHER" id="PTHR33451:SF3">
    <property type="entry name" value="MALATE-2H(+)_NA(+)-LACTATE ANTIPORTER"/>
    <property type="match status" value="1"/>
</dbReference>
<dbReference type="InterPro" id="IPR018461">
    <property type="entry name" value="Na/H_Antiport_NhaC-like_C"/>
</dbReference>
<evidence type="ECO:0000256" key="2">
    <source>
        <dbReference type="ARBA" id="ARBA00022448"/>
    </source>
</evidence>
<protein>
    <submittedName>
        <fullName evidence="11">Na+/H+ antiporter NhaC</fullName>
    </submittedName>
</protein>
<dbReference type="InterPro" id="IPR052180">
    <property type="entry name" value="NhaC_Na-H+_Antiporter"/>
</dbReference>
<feature type="transmembrane region" description="Helical" evidence="9">
    <location>
        <begin position="12"/>
        <end position="32"/>
    </location>
</feature>
<evidence type="ECO:0000256" key="1">
    <source>
        <dbReference type="ARBA" id="ARBA00004651"/>
    </source>
</evidence>
<dbReference type="PANTHER" id="PTHR33451">
    <property type="entry name" value="MALATE-2H(+)/NA(+)-LACTATE ANTIPORTER"/>
    <property type="match status" value="1"/>
</dbReference>
<dbReference type="NCBIfam" id="TIGR00931">
    <property type="entry name" value="antiport_nhaC"/>
    <property type="match status" value="1"/>
</dbReference>
<evidence type="ECO:0000259" key="10">
    <source>
        <dbReference type="Pfam" id="PF03553"/>
    </source>
</evidence>
<keyword evidence="5 9" id="KW-0812">Transmembrane</keyword>
<evidence type="ECO:0000313" key="12">
    <source>
        <dbReference type="Proteomes" id="UP001203338"/>
    </source>
</evidence>
<feature type="transmembrane region" description="Helical" evidence="9">
    <location>
        <begin position="323"/>
        <end position="346"/>
    </location>
</feature>
<feature type="transmembrane region" description="Helical" evidence="9">
    <location>
        <begin position="39"/>
        <end position="57"/>
    </location>
</feature>
<keyword evidence="2" id="KW-0813">Transport</keyword>
<comment type="caution">
    <text evidence="11">The sequence shown here is derived from an EMBL/GenBank/DDBJ whole genome shotgun (WGS) entry which is preliminary data.</text>
</comment>
<feature type="transmembrane region" description="Helical" evidence="9">
    <location>
        <begin position="77"/>
        <end position="104"/>
    </location>
</feature>
<name>A0ABT0PEA5_9GAMM</name>
<keyword evidence="12" id="KW-1185">Reference proteome</keyword>
<gene>
    <name evidence="11" type="primary">nhaC</name>
    <name evidence="11" type="ORF">M3P05_06480</name>
</gene>
<keyword evidence="3" id="KW-0050">Antiport</keyword>
<evidence type="ECO:0000313" key="11">
    <source>
        <dbReference type="EMBL" id="MCL6269586.1"/>
    </source>
</evidence>
<feature type="transmembrane region" description="Helical" evidence="9">
    <location>
        <begin position="237"/>
        <end position="255"/>
    </location>
</feature>
<sequence>MTEPKATPEHTVTQAAVCFSGIILTIATGLMAFGISLHILLLAALIWTGLHAAFIGLSFAEIRQAMTDGIVRGMGAIYIFLLIGLVIASFIESGAVAVLIHYGLSILTPEYFLPVGLVLCSVMSLSTGTSWGTVATAGVVLLGIGSALDIPLPIIAGVVVSGASFGDKMSPVSDTTNLAAMSAGTTLNQHIRTMMLTTVPAYLLALGLFTWMGMSFSSGQWSAEPVRAIQQGLESTFVISPWAMLPVIVMIILSQRRMAPELVMLISIALACTLAVFLQGANLADVLNSLQHGYKSHTGIENLDNLLSRGGILNMMWTLSLSLIALALGGLLQHLGFVYTLMLGILKSIRQTWSLMTTTIVTGIVTNMCVGEAYLSIIMGGQIFKEKFKEQKLDNSMLSRCLEEGATLTTGLIPWTTAGLFYSATLDIAVVDYAPWALFNLLNPILSILLAITGFTILKAKPQPVPEAA</sequence>
<dbReference type="Pfam" id="PF03553">
    <property type="entry name" value="Na_H_antiporter"/>
    <property type="match status" value="1"/>
</dbReference>
<evidence type="ECO:0000256" key="9">
    <source>
        <dbReference type="SAM" id="Phobius"/>
    </source>
</evidence>
<comment type="subcellular location">
    <subcellularLocation>
        <location evidence="1">Cell membrane</location>
        <topology evidence="1">Multi-pass membrane protein</topology>
    </subcellularLocation>
</comment>
<keyword evidence="6 9" id="KW-1133">Transmembrane helix</keyword>
<dbReference type="RefSeq" id="WP_249698636.1">
    <property type="nucleotide sequence ID" value="NZ_JAMFLX010000006.1"/>
</dbReference>
<evidence type="ECO:0000256" key="4">
    <source>
        <dbReference type="ARBA" id="ARBA00022475"/>
    </source>
</evidence>
<evidence type="ECO:0000256" key="6">
    <source>
        <dbReference type="ARBA" id="ARBA00022989"/>
    </source>
</evidence>
<organism evidence="11 12">
    <name type="scientific">Parendozoicomonas callyspongiae</name>
    <dbReference type="NCBI Taxonomy" id="2942213"/>
    <lineage>
        <taxon>Bacteria</taxon>
        <taxon>Pseudomonadati</taxon>
        <taxon>Pseudomonadota</taxon>
        <taxon>Gammaproteobacteria</taxon>
        <taxon>Oceanospirillales</taxon>
        <taxon>Endozoicomonadaceae</taxon>
        <taxon>Parendozoicomonas</taxon>
    </lineage>
</organism>
<feature type="transmembrane region" description="Helical" evidence="9">
    <location>
        <begin position="111"/>
        <end position="131"/>
    </location>
</feature>
<evidence type="ECO:0000256" key="7">
    <source>
        <dbReference type="ARBA" id="ARBA00023136"/>
    </source>
</evidence>
<feature type="domain" description="Na+/H+ antiporter NhaC-like C-terminal" evidence="10">
    <location>
        <begin position="162"/>
        <end position="455"/>
    </location>
</feature>
<keyword evidence="4" id="KW-1003">Cell membrane</keyword>
<feature type="transmembrane region" description="Helical" evidence="9">
    <location>
        <begin position="137"/>
        <end position="160"/>
    </location>
</feature>
<feature type="transmembrane region" description="Helical" evidence="9">
    <location>
        <begin position="262"/>
        <end position="281"/>
    </location>
</feature>
<evidence type="ECO:0000256" key="8">
    <source>
        <dbReference type="ARBA" id="ARBA00038435"/>
    </source>
</evidence>
<feature type="transmembrane region" description="Helical" evidence="9">
    <location>
        <begin position="436"/>
        <end position="458"/>
    </location>
</feature>
<reference evidence="11 12" key="1">
    <citation type="submission" date="2022-05" db="EMBL/GenBank/DDBJ databases">
        <authorList>
            <person name="Park J.-S."/>
        </authorList>
    </citation>
    <scope>NUCLEOTIDE SEQUENCE [LARGE SCALE GENOMIC DNA]</scope>
    <source>
        <strain evidence="11 12">2012CJ34-2</strain>
    </source>
</reference>
<dbReference type="Proteomes" id="UP001203338">
    <property type="component" value="Unassembled WGS sequence"/>
</dbReference>
<feature type="transmembrane region" description="Helical" evidence="9">
    <location>
        <begin position="199"/>
        <end position="217"/>
    </location>
</feature>
<accession>A0ABT0PEA5</accession>
<proteinExistence type="inferred from homology"/>
<evidence type="ECO:0000256" key="3">
    <source>
        <dbReference type="ARBA" id="ARBA00022449"/>
    </source>
</evidence>
<comment type="similarity">
    <text evidence="8">Belongs to the NhaC Na(+)/H(+) (TC 2.A.35) antiporter family.</text>
</comment>